<proteinExistence type="inferred from homology"/>
<dbReference type="AlphaFoldDB" id="A0A1F5SLE4"/>
<dbReference type="Gene3D" id="3.30.200.20">
    <property type="entry name" value="Phosphorylase Kinase, domain 1"/>
    <property type="match status" value="1"/>
</dbReference>
<dbReference type="InterPro" id="IPR050249">
    <property type="entry name" value="Pseudomonas-type_ThrB"/>
</dbReference>
<comment type="caution">
    <text evidence="3">The sequence shown here is derived from an EMBL/GenBank/DDBJ whole genome shotgun (WGS) entry which is preliminary data.</text>
</comment>
<dbReference type="InterPro" id="IPR011009">
    <property type="entry name" value="Kinase-like_dom_sf"/>
</dbReference>
<dbReference type="STRING" id="1797995.A2242_04510"/>
<sequence>MHTAEIKKWWPGSQPVKIKKYRGGAVNESYRVDTRDGTSILRIYRRKPLQQIKADIALLDYIKTLPVPNIMTYNGKMIFRIDGKYAIIYQYIPGRNLKIFNRRQLFQVGEFLAKFHAQGGGFRFSGAREKFYDFPTVKIKRVYNFCLAKKTPRPALLLQIKEEILDHQVSSKLPTGPIHVDVKPSNVLFEKGNLSGVIDFDNAYVGPWLLDLAKSMVWFGAQGKDFNIRTAREVYNGYVANRSLSPREQGELYQVVGFAFLSHIFMDFYMYVNGRTSKKYFDFITTNFYQVYQDFKKISPSHFYQLFNTYDR</sequence>
<organism evidence="3 4">
    <name type="scientific">Candidatus Falkowbacteria bacterium RIFOXYA2_FULL_47_9</name>
    <dbReference type="NCBI Taxonomy" id="1797995"/>
    <lineage>
        <taxon>Bacteria</taxon>
        <taxon>Candidatus Falkowiibacteriota</taxon>
    </lineage>
</organism>
<protein>
    <recommendedName>
        <fullName evidence="2">Aminoglycoside phosphotransferase domain-containing protein</fullName>
    </recommendedName>
</protein>
<dbReference type="PANTHER" id="PTHR21064">
    <property type="entry name" value="AMINOGLYCOSIDE PHOSPHOTRANSFERASE DOMAIN-CONTAINING PROTEIN-RELATED"/>
    <property type="match status" value="1"/>
</dbReference>
<reference evidence="3 4" key="1">
    <citation type="journal article" date="2016" name="Nat. Commun.">
        <title>Thousands of microbial genomes shed light on interconnected biogeochemical processes in an aquifer system.</title>
        <authorList>
            <person name="Anantharaman K."/>
            <person name="Brown C.T."/>
            <person name="Hug L.A."/>
            <person name="Sharon I."/>
            <person name="Castelle C.J."/>
            <person name="Probst A.J."/>
            <person name="Thomas B.C."/>
            <person name="Singh A."/>
            <person name="Wilkins M.J."/>
            <person name="Karaoz U."/>
            <person name="Brodie E.L."/>
            <person name="Williams K.H."/>
            <person name="Hubbard S.S."/>
            <person name="Banfield J.F."/>
        </authorList>
    </citation>
    <scope>NUCLEOTIDE SEQUENCE [LARGE SCALE GENOMIC DNA]</scope>
</reference>
<dbReference type="SUPFAM" id="SSF56112">
    <property type="entry name" value="Protein kinase-like (PK-like)"/>
    <property type="match status" value="1"/>
</dbReference>
<dbReference type="GO" id="GO:0019202">
    <property type="term" value="F:amino acid kinase activity"/>
    <property type="evidence" value="ECO:0007669"/>
    <property type="project" value="TreeGrafter"/>
</dbReference>
<comment type="similarity">
    <text evidence="1">Belongs to the pseudomonas-type ThrB family.</text>
</comment>
<evidence type="ECO:0000313" key="4">
    <source>
        <dbReference type="Proteomes" id="UP000178925"/>
    </source>
</evidence>
<evidence type="ECO:0000256" key="1">
    <source>
        <dbReference type="ARBA" id="ARBA00038240"/>
    </source>
</evidence>
<gene>
    <name evidence="3" type="ORF">A2242_04510</name>
</gene>
<accession>A0A1F5SLE4</accession>
<dbReference type="Proteomes" id="UP000178925">
    <property type="component" value="Unassembled WGS sequence"/>
</dbReference>
<dbReference type="Gene3D" id="3.90.1200.10">
    <property type="match status" value="1"/>
</dbReference>
<dbReference type="InterPro" id="IPR002575">
    <property type="entry name" value="Aminoglycoside_PTrfase"/>
</dbReference>
<evidence type="ECO:0000313" key="3">
    <source>
        <dbReference type="EMBL" id="OGF27356.1"/>
    </source>
</evidence>
<evidence type="ECO:0000259" key="2">
    <source>
        <dbReference type="Pfam" id="PF01636"/>
    </source>
</evidence>
<dbReference type="Pfam" id="PF01636">
    <property type="entry name" value="APH"/>
    <property type="match status" value="1"/>
</dbReference>
<dbReference type="PANTHER" id="PTHR21064:SF6">
    <property type="entry name" value="AMINOGLYCOSIDE PHOSPHOTRANSFERASE DOMAIN-CONTAINING PROTEIN"/>
    <property type="match status" value="1"/>
</dbReference>
<feature type="domain" description="Aminoglycoside phosphotransferase" evidence="2">
    <location>
        <begin position="18"/>
        <end position="231"/>
    </location>
</feature>
<dbReference type="EMBL" id="MFGC01000025">
    <property type="protein sequence ID" value="OGF27356.1"/>
    <property type="molecule type" value="Genomic_DNA"/>
</dbReference>
<name>A0A1F5SLE4_9BACT</name>